<keyword evidence="3" id="KW-1185">Reference proteome</keyword>
<sequence length="105" mass="11814">MAQRPTIGKILGLVVLLLLPLAVQTNKLDLEPPLETEVDCTPKSRVMKSYLVLCMELRVDPAEKCALNMCKMERSGDRRMWDIVPDSIRDIVEKVRATSEDGDSN</sequence>
<feature type="signal peptide" evidence="1">
    <location>
        <begin position="1"/>
        <end position="25"/>
    </location>
</feature>
<proteinExistence type="predicted"/>
<comment type="caution">
    <text evidence="2">The sequence shown here is derived from an EMBL/GenBank/DDBJ whole genome shotgun (WGS) entry which is preliminary data.</text>
</comment>
<evidence type="ECO:0000256" key="1">
    <source>
        <dbReference type="SAM" id="SignalP"/>
    </source>
</evidence>
<organism evidence="2 3">
    <name type="scientific">Homarus americanus</name>
    <name type="common">American lobster</name>
    <dbReference type="NCBI Taxonomy" id="6706"/>
    <lineage>
        <taxon>Eukaryota</taxon>
        <taxon>Metazoa</taxon>
        <taxon>Ecdysozoa</taxon>
        <taxon>Arthropoda</taxon>
        <taxon>Crustacea</taxon>
        <taxon>Multicrustacea</taxon>
        <taxon>Malacostraca</taxon>
        <taxon>Eumalacostraca</taxon>
        <taxon>Eucarida</taxon>
        <taxon>Decapoda</taxon>
        <taxon>Pleocyemata</taxon>
        <taxon>Astacidea</taxon>
        <taxon>Nephropoidea</taxon>
        <taxon>Nephropidae</taxon>
        <taxon>Homarus</taxon>
    </lineage>
</organism>
<accession>A0A8J5JNJ5</accession>
<gene>
    <name evidence="2" type="ORF">Hamer_G014104</name>
</gene>
<feature type="chain" id="PRO_5035249650" evidence="1">
    <location>
        <begin position="26"/>
        <end position="105"/>
    </location>
</feature>
<dbReference type="EMBL" id="JAHLQT010028947">
    <property type="protein sequence ID" value="KAG7161547.1"/>
    <property type="molecule type" value="Genomic_DNA"/>
</dbReference>
<dbReference type="Proteomes" id="UP000747542">
    <property type="component" value="Unassembled WGS sequence"/>
</dbReference>
<keyword evidence="1" id="KW-0732">Signal</keyword>
<name>A0A8J5JNJ5_HOMAM</name>
<reference evidence="2" key="1">
    <citation type="journal article" date="2021" name="Sci. Adv.">
        <title>The American lobster genome reveals insights on longevity, neural, and immune adaptations.</title>
        <authorList>
            <person name="Polinski J.M."/>
            <person name="Zimin A.V."/>
            <person name="Clark K.F."/>
            <person name="Kohn A.B."/>
            <person name="Sadowski N."/>
            <person name="Timp W."/>
            <person name="Ptitsyn A."/>
            <person name="Khanna P."/>
            <person name="Romanova D.Y."/>
            <person name="Williams P."/>
            <person name="Greenwood S.J."/>
            <person name="Moroz L.L."/>
            <person name="Walt D.R."/>
            <person name="Bodnar A.G."/>
        </authorList>
    </citation>
    <scope>NUCLEOTIDE SEQUENCE</scope>
    <source>
        <strain evidence="2">GMGI-L3</strain>
    </source>
</reference>
<protein>
    <submittedName>
        <fullName evidence="2">Uncharacterized protein</fullName>
    </submittedName>
</protein>
<dbReference type="AlphaFoldDB" id="A0A8J5JNJ5"/>
<evidence type="ECO:0000313" key="3">
    <source>
        <dbReference type="Proteomes" id="UP000747542"/>
    </source>
</evidence>
<evidence type="ECO:0000313" key="2">
    <source>
        <dbReference type="EMBL" id="KAG7161547.1"/>
    </source>
</evidence>